<keyword evidence="3" id="KW-1185">Reference proteome</keyword>
<feature type="region of interest" description="Disordered" evidence="1">
    <location>
        <begin position="150"/>
        <end position="179"/>
    </location>
</feature>
<dbReference type="RefSeq" id="WP_257499706.1">
    <property type="nucleotide sequence ID" value="NZ_CP102382.1"/>
</dbReference>
<evidence type="ECO:0000256" key="1">
    <source>
        <dbReference type="SAM" id="MobiDB-lite"/>
    </source>
</evidence>
<evidence type="ECO:0000313" key="2">
    <source>
        <dbReference type="EMBL" id="UUV21786.1"/>
    </source>
</evidence>
<feature type="region of interest" description="Disordered" evidence="1">
    <location>
        <begin position="1"/>
        <end position="27"/>
    </location>
</feature>
<proteinExistence type="predicted"/>
<feature type="compositionally biased region" description="Low complexity" evidence="1">
    <location>
        <begin position="13"/>
        <end position="24"/>
    </location>
</feature>
<dbReference type="InterPro" id="IPR050708">
    <property type="entry name" value="T6SS_VgrG/RHS"/>
</dbReference>
<name>A0ABY5NT85_9FLAO</name>
<dbReference type="PANTHER" id="PTHR32305">
    <property type="match status" value="1"/>
</dbReference>
<protein>
    <submittedName>
        <fullName evidence="2">RHS repeat-associated core domain-containing protein</fullName>
    </submittedName>
</protein>
<dbReference type="NCBIfam" id="TIGR03696">
    <property type="entry name" value="Rhs_assc_core"/>
    <property type="match status" value="1"/>
</dbReference>
<evidence type="ECO:0000313" key="3">
    <source>
        <dbReference type="Proteomes" id="UP001317001"/>
    </source>
</evidence>
<sequence length="502" mass="56873">MCTPIDENNPGNVPVDPTDPTLTPGQQQQADCLTDLNILVAQLAVQIQNGEGSAFFEWYQCINVCIERNDIIDSYGCWERFIHGDGEWPSNCNVVFEQCDCEEQPIIGEIDLCPVLAMIYIDTHLLPDLSNACEVLNYVEETYKCVPLPSDPIDEPITPEDEDDDWVDGGGNTEDPGEDYDEELRKPIWWYHTDHLGSSTYLTDNFGRPSHYYETLPFGEMIVEHNQSTYNGGKYNNAYKFNGKELDDATQMYYYDARYYNPRISIFVSVDPLAEQTMTPYQYVHNNPIMFTDPTGMSAEESGEGCGDGNEDKITVNRQGIVTNVVENDETNTFFDEDGNELKYNDVNDSPLLIKEFKKGDRLYNLISKVVVSNVMKDAGEIKYKDSFFGKVAFSAKYLKASYYEYDFSFSFFQHHFRISDISMSELLWGSGFVNSVPFIRFQGSNTLYNVPDAGNFMWGHRGFLNGAPLDFLLDAANKNEGGSDTTGDQAAITAGYKYRTK</sequence>
<reference evidence="2 3" key="1">
    <citation type="submission" date="2022-08" db="EMBL/GenBank/DDBJ databases">
        <title>Myroides zhujiangensis sp. nov., a novel bacterium isolated from sediment in the Pearl River Estuary.</title>
        <authorList>
            <person name="Cui L."/>
        </authorList>
    </citation>
    <scope>NUCLEOTIDE SEQUENCE [LARGE SCALE GENOMIC DNA]</scope>
    <source>
        <strain evidence="2 3">SCSIO 72103</strain>
    </source>
</reference>
<accession>A0ABY5NT85</accession>
<dbReference type="Proteomes" id="UP001317001">
    <property type="component" value="Chromosome"/>
</dbReference>
<dbReference type="EMBL" id="CP102382">
    <property type="protein sequence ID" value="UUV21786.1"/>
    <property type="molecule type" value="Genomic_DNA"/>
</dbReference>
<organism evidence="2 3">
    <name type="scientific">Paenimyroides aestuarii</name>
    <dbReference type="NCBI Taxonomy" id="2968490"/>
    <lineage>
        <taxon>Bacteria</taxon>
        <taxon>Pseudomonadati</taxon>
        <taxon>Bacteroidota</taxon>
        <taxon>Flavobacteriia</taxon>
        <taxon>Flavobacteriales</taxon>
        <taxon>Flavobacteriaceae</taxon>
        <taxon>Paenimyroides</taxon>
    </lineage>
</organism>
<dbReference type="InterPro" id="IPR022385">
    <property type="entry name" value="Rhs_assc_core"/>
</dbReference>
<dbReference type="Gene3D" id="2.180.10.10">
    <property type="entry name" value="RHS repeat-associated core"/>
    <property type="match status" value="1"/>
</dbReference>
<gene>
    <name evidence="2" type="ORF">NPX36_01670</name>
</gene>
<dbReference type="PANTHER" id="PTHR32305:SF15">
    <property type="entry name" value="PROTEIN RHSA-RELATED"/>
    <property type="match status" value="1"/>
</dbReference>
<feature type="compositionally biased region" description="Acidic residues" evidence="1">
    <location>
        <begin position="152"/>
        <end position="167"/>
    </location>
</feature>